<reference evidence="2" key="3">
    <citation type="submission" date="2022-06" db="UniProtKB">
        <authorList>
            <consortium name="EnsemblPlants"/>
        </authorList>
    </citation>
    <scope>IDENTIFICATION</scope>
</reference>
<dbReference type="Gramene" id="TuG1812G0500002939.01.T02">
    <property type="protein sequence ID" value="TuG1812G0500002939.01.T02"/>
    <property type="gene ID" value="TuG1812G0500002939.01"/>
</dbReference>
<reference evidence="3" key="1">
    <citation type="journal article" date="2013" name="Nature">
        <title>Draft genome of the wheat A-genome progenitor Triticum urartu.</title>
        <authorList>
            <person name="Ling H.Q."/>
            <person name="Zhao S."/>
            <person name="Liu D."/>
            <person name="Wang J."/>
            <person name="Sun H."/>
            <person name="Zhang C."/>
            <person name="Fan H."/>
            <person name="Li D."/>
            <person name="Dong L."/>
            <person name="Tao Y."/>
            <person name="Gao C."/>
            <person name="Wu H."/>
            <person name="Li Y."/>
            <person name="Cui Y."/>
            <person name="Guo X."/>
            <person name="Zheng S."/>
            <person name="Wang B."/>
            <person name="Yu K."/>
            <person name="Liang Q."/>
            <person name="Yang W."/>
            <person name="Lou X."/>
            <person name="Chen J."/>
            <person name="Feng M."/>
            <person name="Jian J."/>
            <person name="Zhang X."/>
            <person name="Luo G."/>
            <person name="Jiang Y."/>
            <person name="Liu J."/>
            <person name="Wang Z."/>
            <person name="Sha Y."/>
            <person name="Zhang B."/>
            <person name="Wu H."/>
            <person name="Tang D."/>
            <person name="Shen Q."/>
            <person name="Xue P."/>
            <person name="Zou S."/>
            <person name="Wang X."/>
            <person name="Liu X."/>
            <person name="Wang F."/>
            <person name="Yang Y."/>
            <person name="An X."/>
            <person name="Dong Z."/>
            <person name="Zhang K."/>
            <person name="Zhang X."/>
            <person name="Luo M.C."/>
            <person name="Dvorak J."/>
            <person name="Tong Y."/>
            <person name="Wang J."/>
            <person name="Yang H."/>
            <person name="Li Z."/>
            <person name="Wang D."/>
            <person name="Zhang A."/>
            <person name="Wang J."/>
        </authorList>
    </citation>
    <scope>NUCLEOTIDE SEQUENCE</scope>
    <source>
        <strain evidence="3">cv. G1812</strain>
    </source>
</reference>
<dbReference type="EnsemblPlants" id="TuG1812G0500002939.01.T02">
    <property type="protein sequence ID" value="TuG1812G0500002939.01.T02"/>
    <property type="gene ID" value="TuG1812G0500002939.01"/>
</dbReference>
<sequence length="160" mass="18372">MSSNDHAHDMSSNDHAHDMSLNDPVHDMSSTDPAADRAAARDRSVARWRNGVSARIALFQDSRSASSRRSELQDSLDGCECEQPNYQVRFLWHITMRKPTTWIANYLRRVMCTLRVSSARGSRRPHAPPKVPPCHHEWMPVRPAFPDCYLLMLLQQLHKL</sequence>
<proteinExistence type="predicted"/>
<reference evidence="2" key="2">
    <citation type="submission" date="2018-03" db="EMBL/GenBank/DDBJ databases">
        <title>The Triticum urartu genome reveals the dynamic nature of wheat genome evolution.</title>
        <authorList>
            <person name="Ling H."/>
            <person name="Ma B."/>
            <person name="Shi X."/>
            <person name="Liu H."/>
            <person name="Dong L."/>
            <person name="Sun H."/>
            <person name="Cao Y."/>
            <person name="Gao Q."/>
            <person name="Zheng S."/>
            <person name="Li Y."/>
            <person name="Yu Y."/>
            <person name="Du H."/>
            <person name="Qi M."/>
            <person name="Li Y."/>
            <person name="Yu H."/>
            <person name="Cui Y."/>
            <person name="Wang N."/>
            <person name="Chen C."/>
            <person name="Wu H."/>
            <person name="Zhao Y."/>
            <person name="Zhang J."/>
            <person name="Li Y."/>
            <person name="Zhou W."/>
            <person name="Zhang B."/>
            <person name="Hu W."/>
            <person name="Eijk M."/>
            <person name="Tang J."/>
            <person name="Witsenboer H."/>
            <person name="Zhao S."/>
            <person name="Li Z."/>
            <person name="Zhang A."/>
            <person name="Wang D."/>
            <person name="Liang C."/>
        </authorList>
    </citation>
    <scope>NUCLEOTIDE SEQUENCE [LARGE SCALE GENOMIC DNA]</scope>
    <source>
        <strain evidence="2">cv. G1812</strain>
    </source>
</reference>
<evidence type="ECO:0000256" key="1">
    <source>
        <dbReference type="SAM" id="MobiDB-lite"/>
    </source>
</evidence>
<feature type="region of interest" description="Disordered" evidence="1">
    <location>
        <begin position="1"/>
        <end position="42"/>
    </location>
</feature>
<evidence type="ECO:0000313" key="2">
    <source>
        <dbReference type="EnsemblPlants" id="TuG1812G0500002939.01.T02"/>
    </source>
</evidence>
<dbReference type="Proteomes" id="UP000015106">
    <property type="component" value="Chromosome 5"/>
</dbReference>
<organism evidence="2 3">
    <name type="scientific">Triticum urartu</name>
    <name type="common">Red wild einkorn</name>
    <name type="synonym">Crithodium urartu</name>
    <dbReference type="NCBI Taxonomy" id="4572"/>
    <lineage>
        <taxon>Eukaryota</taxon>
        <taxon>Viridiplantae</taxon>
        <taxon>Streptophyta</taxon>
        <taxon>Embryophyta</taxon>
        <taxon>Tracheophyta</taxon>
        <taxon>Spermatophyta</taxon>
        <taxon>Magnoliopsida</taxon>
        <taxon>Liliopsida</taxon>
        <taxon>Poales</taxon>
        <taxon>Poaceae</taxon>
        <taxon>BOP clade</taxon>
        <taxon>Pooideae</taxon>
        <taxon>Triticodae</taxon>
        <taxon>Triticeae</taxon>
        <taxon>Triticinae</taxon>
        <taxon>Triticum</taxon>
    </lineage>
</organism>
<accession>A0A8R7QFQ1</accession>
<protein>
    <submittedName>
        <fullName evidence="2">Uncharacterized protein</fullName>
    </submittedName>
</protein>
<evidence type="ECO:0000313" key="3">
    <source>
        <dbReference type="Proteomes" id="UP000015106"/>
    </source>
</evidence>
<dbReference type="AlphaFoldDB" id="A0A8R7QFQ1"/>
<feature type="compositionally biased region" description="Basic and acidic residues" evidence="1">
    <location>
        <begin position="1"/>
        <end position="26"/>
    </location>
</feature>
<keyword evidence="3" id="KW-1185">Reference proteome</keyword>
<name>A0A8R7QFQ1_TRIUA</name>